<name>A0A9D1H315_9FIRM</name>
<keyword evidence="4 7" id="KW-0812">Transmembrane</keyword>
<dbReference type="Gene3D" id="1.10.3720.10">
    <property type="entry name" value="MetI-like"/>
    <property type="match status" value="1"/>
</dbReference>
<comment type="similarity">
    <text evidence="7">Belongs to the binding-protein-dependent transport system permease family.</text>
</comment>
<feature type="transmembrane region" description="Helical" evidence="7">
    <location>
        <begin position="21"/>
        <end position="40"/>
    </location>
</feature>
<comment type="caution">
    <text evidence="9">The sequence shown here is derived from an EMBL/GenBank/DDBJ whole genome shotgun (WGS) entry which is preliminary data.</text>
</comment>
<keyword evidence="6 7" id="KW-0472">Membrane</keyword>
<evidence type="ECO:0000256" key="6">
    <source>
        <dbReference type="ARBA" id="ARBA00023136"/>
    </source>
</evidence>
<dbReference type="EMBL" id="DVLU01000001">
    <property type="protein sequence ID" value="HIT84294.1"/>
    <property type="molecule type" value="Genomic_DNA"/>
</dbReference>
<gene>
    <name evidence="9" type="ORF">IAA60_00140</name>
</gene>
<proteinExistence type="inferred from homology"/>
<protein>
    <submittedName>
        <fullName evidence="9">Sugar ABC transporter permease</fullName>
    </submittedName>
</protein>
<dbReference type="AlphaFoldDB" id="A0A9D1H315"/>
<dbReference type="GO" id="GO:0055085">
    <property type="term" value="P:transmembrane transport"/>
    <property type="evidence" value="ECO:0007669"/>
    <property type="project" value="InterPro"/>
</dbReference>
<dbReference type="InterPro" id="IPR051393">
    <property type="entry name" value="ABC_transporter_permease"/>
</dbReference>
<evidence type="ECO:0000256" key="5">
    <source>
        <dbReference type="ARBA" id="ARBA00022989"/>
    </source>
</evidence>
<feature type="transmembrane region" description="Helical" evidence="7">
    <location>
        <begin position="118"/>
        <end position="139"/>
    </location>
</feature>
<evidence type="ECO:0000313" key="9">
    <source>
        <dbReference type="EMBL" id="HIT84294.1"/>
    </source>
</evidence>
<dbReference type="PANTHER" id="PTHR30193">
    <property type="entry name" value="ABC TRANSPORTER PERMEASE PROTEIN"/>
    <property type="match status" value="1"/>
</dbReference>
<dbReference type="GO" id="GO:0005886">
    <property type="term" value="C:plasma membrane"/>
    <property type="evidence" value="ECO:0007669"/>
    <property type="project" value="UniProtKB-SubCell"/>
</dbReference>
<dbReference type="InterPro" id="IPR000515">
    <property type="entry name" value="MetI-like"/>
</dbReference>
<keyword evidence="3" id="KW-1003">Cell membrane</keyword>
<feature type="transmembrane region" description="Helical" evidence="7">
    <location>
        <begin position="278"/>
        <end position="297"/>
    </location>
</feature>
<keyword evidence="2 7" id="KW-0813">Transport</keyword>
<evidence type="ECO:0000256" key="4">
    <source>
        <dbReference type="ARBA" id="ARBA00022692"/>
    </source>
</evidence>
<feature type="domain" description="ABC transmembrane type-1" evidence="8">
    <location>
        <begin position="81"/>
        <end position="296"/>
    </location>
</feature>
<feature type="transmembrane region" description="Helical" evidence="7">
    <location>
        <begin position="87"/>
        <end position="106"/>
    </location>
</feature>
<keyword evidence="5 7" id="KW-1133">Transmembrane helix</keyword>
<evidence type="ECO:0000256" key="2">
    <source>
        <dbReference type="ARBA" id="ARBA00022448"/>
    </source>
</evidence>
<comment type="subcellular location">
    <subcellularLocation>
        <location evidence="1 7">Cell membrane</location>
        <topology evidence="1 7">Multi-pass membrane protein</topology>
    </subcellularLocation>
</comment>
<dbReference type="CDD" id="cd06261">
    <property type="entry name" value="TM_PBP2"/>
    <property type="match status" value="1"/>
</dbReference>
<evidence type="ECO:0000256" key="1">
    <source>
        <dbReference type="ARBA" id="ARBA00004651"/>
    </source>
</evidence>
<sequence>MKIKKNVKTSRLKRRMQLRNNIDAWVLMLPMVAILFLFVWRPTVLGGVWSFFNMKGYTPTEFCGIDNYVKVLTHTQFLPILWNTVKYVFWSLVIGFLPPLFLAIMVNEIVHFKNVFRVLIYIPAVIPGIAAMLIWYFMYYPDNTGLLNMIFTKLGMEPYGWLNDPNFAIIGIVIYSTWKSYGATMLLYYAALQGVSPELYEAAIIDGAGPWKRLWFVTRPAIEGLLLLNLVRQIISVFQILEQPLAMTGGGPNGASTSISYQLYQYGFNSGGRGTGQAMALGVIIFLILIVFTIFYFRLNKKVESRY</sequence>
<accession>A0A9D1H315</accession>
<dbReference type="PROSITE" id="PS50928">
    <property type="entry name" value="ABC_TM1"/>
    <property type="match status" value="1"/>
</dbReference>
<reference evidence="9" key="1">
    <citation type="submission" date="2020-10" db="EMBL/GenBank/DDBJ databases">
        <authorList>
            <person name="Gilroy R."/>
        </authorList>
    </citation>
    <scope>NUCLEOTIDE SEQUENCE</scope>
    <source>
        <strain evidence="9">CHK181-108</strain>
    </source>
</reference>
<evidence type="ECO:0000256" key="7">
    <source>
        <dbReference type="RuleBase" id="RU363032"/>
    </source>
</evidence>
<dbReference type="Proteomes" id="UP000824165">
    <property type="component" value="Unassembled WGS sequence"/>
</dbReference>
<dbReference type="InterPro" id="IPR035906">
    <property type="entry name" value="MetI-like_sf"/>
</dbReference>
<evidence type="ECO:0000259" key="8">
    <source>
        <dbReference type="PROSITE" id="PS50928"/>
    </source>
</evidence>
<dbReference type="SUPFAM" id="SSF161098">
    <property type="entry name" value="MetI-like"/>
    <property type="match status" value="1"/>
</dbReference>
<organism evidence="9 10">
    <name type="scientific">Candidatus Ornithomonoglobus intestinigallinarum</name>
    <dbReference type="NCBI Taxonomy" id="2840894"/>
    <lineage>
        <taxon>Bacteria</taxon>
        <taxon>Bacillati</taxon>
        <taxon>Bacillota</taxon>
        <taxon>Clostridia</taxon>
        <taxon>Candidatus Ornithomonoglobus</taxon>
    </lineage>
</organism>
<evidence type="ECO:0000256" key="3">
    <source>
        <dbReference type="ARBA" id="ARBA00022475"/>
    </source>
</evidence>
<reference evidence="9" key="2">
    <citation type="journal article" date="2021" name="PeerJ">
        <title>Extensive microbial diversity within the chicken gut microbiome revealed by metagenomics and culture.</title>
        <authorList>
            <person name="Gilroy R."/>
            <person name="Ravi A."/>
            <person name="Getino M."/>
            <person name="Pursley I."/>
            <person name="Horton D.L."/>
            <person name="Alikhan N.F."/>
            <person name="Baker D."/>
            <person name="Gharbi K."/>
            <person name="Hall N."/>
            <person name="Watson M."/>
            <person name="Adriaenssens E.M."/>
            <person name="Foster-Nyarko E."/>
            <person name="Jarju S."/>
            <person name="Secka A."/>
            <person name="Antonio M."/>
            <person name="Oren A."/>
            <person name="Chaudhuri R.R."/>
            <person name="La Ragione R."/>
            <person name="Hildebrand F."/>
            <person name="Pallen M.J."/>
        </authorList>
    </citation>
    <scope>NUCLEOTIDE SEQUENCE</scope>
    <source>
        <strain evidence="9">CHK181-108</strain>
    </source>
</reference>
<dbReference type="Pfam" id="PF00528">
    <property type="entry name" value="BPD_transp_1"/>
    <property type="match status" value="1"/>
</dbReference>
<evidence type="ECO:0000313" key="10">
    <source>
        <dbReference type="Proteomes" id="UP000824165"/>
    </source>
</evidence>
<dbReference type="PANTHER" id="PTHR30193:SF41">
    <property type="entry name" value="DIACETYLCHITOBIOSE UPTAKE SYSTEM PERMEASE PROTEIN NGCF"/>
    <property type="match status" value="1"/>
</dbReference>